<dbReference type="PANTHER" id="PTHR13964">
    <property type="entry name" value="RBP-RELATED"/>
    <property type="match status" value="1"/>
</dbReference>
<protein>
    <recommendedName>
        <fullName evidence="5">ARID domain-containing protein</fullName>
    </recommendedName>
</protein>
<dbReference type="SMART" id="SM00501">
    <property type="entry name" value="BRIGHT"/>
    <property type="match status" value="1"/>
</dbReference>
<keyword evidence="3" id="KW-0539">Nucleus</keyword>
<dbReference type="SUPFAM" id="SSF46774">
    <property type="entry name" value="ARID-like"/>
    <property type="match status" value="1"/>
</dbReference>
<feature type="region of interest" description="Disordered" evidence="4">
    <location>
        <begin position="402"/>
        <end position="426"/>
    </location>
</feature>
<dbReference type="STRING" id="43700.ENSMALP00000023929"/>
<feature type="compositionally biased region" description="Basic and acidic residues" evidence="4">
    <location>
        <begin position="351"/>
        <end position="362"/>
    </location>
</feature>
<evidence type="ECO:0000256" key="1">
    <source>
        <dbReference type="ARBA" id="ARBA00023015"/>
    </source>
</evidence>
<dbReference type="AlphaFoldDB" id="A0A3Q3JUZ8"/>
<dbReference type="PANTHER" id="PTHR13964:SF25">
    <property type="entry name" value="AT-RICH INTERACTIVE DOMAIN-CONTAINING PROTEIN 5A"/>
    <property type="match status" value="1"/>
</dbReference>
<accession>A0A3Q3JUZ8</accession>
<reference evidence="6" key="2">
    <citation type="submission" date="2025-09" db="UniProtKB">
        <authorList>
            <consortium name="Ensembl"/>
        </authorList>
    </citation>
    <scope>IDENTIFICATION</scope>
</reference>
<dbReference type="Proteomes" id="UP000261600">
    <property type="component" value="Unplaced"/>
</dbReference>
<name>A0A3Q3JUZ8_MONAL</name>
<evidence type="ECO:0000313" key="7">
    <source>
        <dbReference type="Proteomes" id="UP000261600"/>
    </source>
</evidence>
<evidence type="ECO:0000256" key="4">
    <source>
        <dbReference type="SAM" id="MobiDB-lite"/>
    </source>
</evidence>
<evidence type="ECO:0000313" key="6">
    <source>
        <dbReference type="Ensembl" id="ENSMALP00000023929.1"/>
    </source>
</evidence>
<feature type="region of interest" description="Disordered" evidence="4">
    <location>
        <begin position="341"/>
        <end position="375"/>
    </location>
</feature>
<dbReference type="InterPro" id="IPR036431">
    <property type="entry name" value="ARID_dom_sf"/>
</dbReference>
<dbReference type="GO" id="GO:0000976">
    <property type="term" value="F:transcription cis-regulatory region binding"/>
    <property type="evidence" value="ECO:0007669"/>
    <property type="project" value="TreeGrafter"/>
</dbReference>
<reference evidence="6" key="1">
    <citation type="submission" date="2025-08" db="UniProtKB">
        <authorList>
            <consortium name="Ensembl"/>
        </authorList>
    </citation>
    <scope>IDENTIFICATION</scope>
</reference>
<dbReference type="InterPro" id="IPR001606">
    <property type="entry name" value="ARID_dom"/>
</dbReference>
<keyword evidence="7" id="KW-1185">Reference proteome</keyword>
<keyword evidence="2" id="KW-0804">Transcription</keyword>
<feature type="region of interest" description="Disordered" evidence="4">
    <location>
        <begin position="249"/>
        <end position="283"/>
    </location>
</feature>
<evidence type="ECO:0000256" key="3">
    <source>
        <dbReference type="ARBA" id="ARBA00023242"/>
    </source>
</evidence>
<dbReference type="SMART" id="SM01014">
    <property type="entry name" value="ARID"/>
    <property type="match status" value="1"/>
</dbReference>
<dbReference type="InterPro" id="IPR051232">
    <property type="entry name" value="ARID/SWI1_ChromRemod"/>
</dbReference>
<keyword evidence="1" id="KW-0805">Transcription regulation</keyword>
<evidence type="ECO:0000256" key="2">
    <source>
        <dbReference type="ARBA" id="ARBA00023163"/>
    </source>
</evidence>
<dbReference type="GO" id="GO:0005634">
    <property type="term" value="C:nucleus"/>
    <property type="evidence" value="ECO:0007669"/>
    <property type="project" value="TreeGrafter"/>
</dbReference>
<evidence type="ECO:0000259" key="5">
    <source>
        <dbReference type="PROSITE" id="PS51011"/>
    </source>
</evidence>
<dbReference type="Pfam" id="PF01388">
    <property type="entry name" value="ARID"/>
    <property type="match status" value="1"/>
</dbReference>
<feature type="compositionally biased region" description="Low complexity" evidence="4">
    <location>
        <begin position="249"/>
        <end position="266"/>
    </location>
</feature>
<dbReference type="Gene3D" id="1.10.150.60">
    <property type="entry name" value="ARID DNA-binding domain"/>
    <property type="match status" value="1"/>
</dbReference>
<organism evidence="6 7">
    <name type="scientific">Monopterus albus</name>
    <name type="common">Swamp eel</name>
    <dbReference type="NCBI Taxonomy" id="43700"/>
    <lineage>
        <taxon>Eukaryota</taxon>
        <taxon>Metazoa</taxon>
        <taxon>Chordata</taxon>
        <taxon>Craniata</taxon>
        <taxon>Vertebrata</taxon>
        <taxon>Euteleostomi</taxon>
        <taxon>Actinopterygii</taxon>
        <taxon>Neopterygii</taxon>
        <taxon>Teleostei</taxon>
        <taxon>Neoteleostei</taxon>
        <taxon>Acanthomorphata</taxon>
        <taxon>Anabantaria</taxon>
        <taxon>Synbranchiformes</taxon>
        <taxon>Synbranchidae</taxon>
        <taxon>Monopterus</taxon>
    </lineage>
</organism>
<proteinExistence type="predicted"/>
<sequence>MEMAHRQNKEGETKEPMEEITEEQFHKDLYVFMKKRNTPIERIPNLGFKQIDLFVMFKTVRDLGGYHQVTSQQLWKQVYNTLGGNPRSTSAATCTRRHYEKLLLPYECHLKGILINIVPQHQPKPFSFPYSKNGDGQRLTKRRLMSVQGTYNLHSDSHVSAIPLSHPYHHYNQRSRTALPPYVPMPPLSVPITQPSNTQAPLCSYLNSTDRVKEPLDHLRDLAEWYKTSSGLAEPLNLSVKAASQVTNSKPASSFAPPSSSKNPKFLNKPSPLYTPHPPQVVRNEGCETQEGEADVGVTEYSYPLKATEPYIVNVAVASNRPSTCECSPTLRTGYDATAFTQKSSSPKTDFTIETKEGREGSPESTPSHFLPSLPQVNGGKMEIEIPLSVFHSWLKQYGSPTMHGSKQLEPTEEESSGQRDCSESDVYPTNMSFHMNSQPQSLVTEDVRLMQRKVPSPTSTIQTTGSDQGSSQKHFTNYKPLPSGAILRNTSSWDVYPVDQQNIFKSHNFKPPSCWDIYDKETKAPHMQVETDSSPLTAQQDFTATKHYNEDATKGGRESSEKGPSAVLMVDSSSTSVFHLTFEEAMKLKKIISSAS</sequence>
<dbReference type="PROSITE" id="PS51011">
    <property type="entry name" value="ARID"/>
    <property type="match status" value="1"/>
</dbReference>
<dbReference type="Ensembl" id="ENSMALT00000024381.1">
    <property type="protein sequence ID" value="ENSMALP00000023929.1"/>
    <property type="gene ID" value="ENSMALG00000016682.1"/>
</dbReference>
<dbReference type="CDD" id="cd16869">
    <property type="entry name" value="ARID_ARID5"/>
    <property type="match status" value="1"/>
</dbReference>
<feature type="domain" description="ARID" evidence="5">
    <location>
        <begin position="19"/>
        <end position="111"/>
    </location>
</feature>
<dbReference type="GO" id="GO:0006357">
    <property type="term" value="P:regulation of transcription by RNA polymerase II"/>
    <property type="evidence" value="ECO:0007669"/>
    <property type="project" value="TreeGrafter"/>
</dbReference>